<proteinExistence type="predicted"/>
<feature type="transmembrane region" description="Helical" evidence="1">
    <location>
        <begin position="47"/>
        <end position="65"/>
    </location>
</feature>
<organism evidence="2 3">
    <name type="scientific">Pelagicoccus enzymogenes</name>
    <dbReference type="NCBI Taxonomy" id="2773457"/>
    <lineage>
        <taxon>Bacteria</taxon>
        <taxon>Pseudomonadati</taxon>
        <taxon>Verrucomicrobiota</taxon>
        <taxon>Opitutia</taxon>
        <taxon>Puniceicoccales</taxon>
        <taxon>Pelagicoccaceae</taxon>
        <taxon>Pelagicoccus</taxon>
    </lineage>
</organism>
<reference evidence="2" key="1">
    <citation type="submission" date="2020-09" db="EMBL/GenBank/DDBJ databases">
        <title>Pelagicoccus enzymogenes sp. nov. with an EPS production, isolated from marine sediment.</title>
        <authorList>
            <person name="Feng X."/>
        </authorList>
    </citation>
    <scope>NUCLEOTIDE SEQUENCE</scope>
    <source>
        <strain evidence="2">NFK12</strain>
    </source>
</reference>
<evidence type="ECO:0000313" key="2">
    <source>
        <dbReference type="EMBL" id="MBD5781149.1"/>
    </source>
</evidence>
<dbReference type="InterPro" id="IPR025461">
    <property type="entry name" value="ABA4-like"/>
</dbReference>
<evidence type="ECO:0000256" key="1">
    <source>
        <dbReference type="SAM" id="Phobius"/>
    </source>
</evidence>
<feature type="transmembrane region" description="Helical" evidence="1">
    <location>
        <begin position="123"/>
        <end position="145"/>
    </location>
</feature>
<gene>
    <name evidence="2" type="ORF">IEN85_16740</name>
</gene>
<evidence type="ECO:0000313" key="3">
    <source>
        <dbReference type="Proteomes" id="UP000622317"/>
    </source>
</evidence>
<name>A0A927FA63_9BACT</name>
<keyword evidence="3" id="KW-1185">Reference proteome</keyword>
<dbReference type="Pfam" id="PF14108">
    <property type="entry name" value="ABA4-like"/>
    <property type="match status" value="1"/>
</dbReference>
<dbReference type="Proteomes" id="UP000622317">
    <property type="component" value="Unassembled WGS sequence"/>
</dbReference>
<protein>
    <submittedName>
        <fullName evidence="2">DUF4281 domain-containing protein</fullName>
    </submittedName>
</protein>
<accession>A0A927FA63</accession>
<keyword evidence="1" id="KW-1133">Transmembrane helix</keyword>
<comment type="caution">
    <text evidence="2">The sequence shown here is derived from an EMBL/GenBank/DDBJ whole genome shotgun (WGS) entry which is preliminary data.</text>
</comment>
<dbReference type="EMBL" id="JACYFG010000040">
    <property type="protein sequence ID" value="MBD5781149.1"/>
    <property type="molecule type" value="Genomic_DNA"/>
</dbReference>
<keyword evidence="1" id="KW-0472">Membrane</keyword>
<feature type="transmembrane region" description="Helical" evidence="1">
    <location>
        <begin position="85"/>
        <end position="111"/>
    </location>
</feature>
<keyword evidence="1" id="KW-0812">Transmembrane</keyword>
<dbReference type="RefSeq" id="WP_191618250.1">
    <property type="nucleotide sequence ID" value="NZ_JACYFG010000040.1"/>
</dbReference>
<feature type="transmembrane region" description="Helical" evidence="1">
    <location>
        <begin position="16"/>
        <end position="35"/>
    </location>
</feature>
<sequence>MTIWLVEYFGSRELNTLFWVATASSAPFWILMLFWPRSRLTHTLCRLWLAPPLLGVFYLYLLYLANDLTGLPRLEGVEMKNVRRFWAHPILFIALWMHRLAMDLFVGIWIARFARFRGWEVRFELLLVWLLGPIGTLVFAGRYWVATVISKFRARQDSEAD</sequence>
<dbReference type="AlphaFoldDB" id="A0A927FA63"/>